<dbReference type="InterPro" id="IPR011990">
    <property type="entry name" value="TPR-like_helical_dom_sf"/>
</dbReference>
<dbReference type="AlphaFoldDB" id="A0A1H9MV88"/>
<proteinExistence type="predicted"/>
<gene>
    <name evidence="1" type="ORF">SAMN05421756_11188</name>
</gene>
<dbReference type="STRING" id="1036181.SAMN05421756_11188"/>
<evidence type="ECO:0000313" key="2">
    <source>
        <dbReference type="Proteomes" id="UP000198504"/>
    </source>
</evidence>
<dbReference type="SUPFAM" id="SSF48452">
    <property type="entry name" value="TPR-like"/>
    <property type="match status" value="1"/>
</dbReference>
<keyword evidence="2" id="KW-1185">Reference proteome</keyword>
<name>A0A1H9MV88_9ACTN</name>
<accession>A0A1H9MV88</accession>
<dbReference type="Proteomes" id="UP000198504">
    <property type="component" value="Unassembled WGS sequence"/>
</dbReference>
<organism evidence="1 2">
    <name type="scientific">Microlunatus flavus</name>
    <dbReference type="NCBI Taxonomy" id="1036181"/>
    <lineage>
        <taxon>Bacteria</taxon>
        <taxon>Bacillati</taxon>
        <taxon>Actinomycetota</taxon>
        <taxon>Actinomycetes</taxon>
        <taxon>Propionibacteriales</taxon>
        <taxon>Propionibacteriaceae</taxon>
        <taxon>Microlunatus</taxon>
    </lineage>
</organism>
<evidence type="ECO:0000313" key="1">
    <source>
        <dbReference type="EMBL" id="SER27501.1"/>
    </source>
</evidence>
<dbReference type="Gene3D" id="1.25.40.10">
    <property type="entry name" value="Tetratricopeptide repeat domain"/>
    <property type="match status" value="1"/>
</dbReference>
<dbReference type="RefSeq" id="WP_091186053.1">
    <property type="nucleotide sequence ID" value="NZ_FOFA01000011.1"/>
</dbReference>
<evidence type="ECO:0008006" key="3">
    <source>
        <dbReference type="Google" id="ProtNLM"/>
    </source>
</evidence>
<sequence>MAEDWFRSTDWSREGADEFERRLARARPHNRAQYLRIKGLSVAAVGKVDAARELWVRVLDDQGPYARGQGYAALEHLADSYAVGDPRQAEAFYRRLISENPTMNGTSFMQHVKLAEVLIARGSNDALEEAIELLTQWMETGSPRFPSELFRWNLALIAAAEAAGDEVVAREAAQRALQLAEQGPVFPRHPGVGVVLAGLPPVRLTPCL</sequence>
<reference evidence="2" key="1">
    <citation type="submission" date="2016-10" db="EMBL/GenBank/DDBJ databases">
        <authorList>
            <person name="Varghese N."/>
            <person name="Submissions S."/>
        </authorList>
    </citation>
    <scope>NUCLEOTIDE SEQUENCE [LARGE SCALE GENOMIC DNA]</scope>
    <source>
        <strain evidence="2">CGMCC 4.6856</strain>
    </source>
</reference>
<dbReference type="OrthoDB" id="5191325at2"/>
<protein>
    <recommendedName>
        <fullName evidence="3">Tetratricopeptide repeat-containing protein</fullName>
    </recommendedName>
</protein>
<dbReference type="EMBL" id="FOFA01000011">
    <property type="protein sequence ID" value="SER27501.1"/>
    <property type="molecule type" value="Genomic_DNA"/>
</dbReference>